<dbReference type="PROSITE" id="PS00188">
    <property type="entry name" value="BIOTIN"/>
    <property type="match status" value="1"/>
</dbReference>
<evidence type="ECO:0000256" key="9">
    <source>
        <dbReference type="RuleBase" id="RU364072"/>
    </source>
</evidence>
<dbReference type="Pfam" id="PF00364">
    <property type="entry name" value="Biotin_lipoyl"/>
    <property type="match status" value="1"/>
</dbReference>
<dbReference type="STRING" id="28181.BEN30_07400"/>
<dbReference type="InterPro" id="IPR001882">
    <property type="entry name" value="Biotin_BS"/>
</dbReference>
<dbReference type="PANTHER" id="PTHR45266:SF3">
    <property type="entry name" value="OXALOACETATE DECARBOXYLASE ALPHA CHAIN"/>
    <property type="match status" value="1"/>
</dbReference>
<comment type="caution">
    <text evidence="11">The sequence shown here is derived from an EMBL/GenBank/DDBJ whole genome shotgun (WGS) entry which is preliminary data.</text>
</comment>
<dbReference type="EMBL" id="MCGG01000017">
    <property type="protein sequence ID" value="OEJ68076.1"/>
    <property type="molecule type" value="Genomic_DNA"/>
</dbReference>
<evidence type="ECO:0000256" key="3">
    <source>
        <dbReference type="ARBA" id="ARBA00017562"/>
    </source>
</evidence>
<keyword evidence="7 9" id="KW-0275">Fatty acid biosynthesis</keyword>
<reference evidence="12" key="1">
    <citation type="submission" date="2016-07" db="EMBL/GenBank/DDBJ databases">
        <authorList>
            <person name="Florea S."/>
            <person name="Webb J.S."/>
            <person name="Jaromczyk J."/>
            <person name="Schardl C.L."/>
        </authorList>
    </citation>
    <scope>NUCLEOTIDE SEQUENCE [LARGE SCALE GENOMIC DNA]</scope>
    <source>
        <strain evidence="12">MV-1</strain>
    </source>
</reference>
<dbReference type="Proteomes" id="UP000095347">
    <property type="component" value="Unassembled WGS sequence"/>
</dbReference>
<proteinExistence type="predicted"/>
<dbReference type="RefSeq" id="WP_069957405.1">
    <property type="nucleotide sequence ID" value="NZ_MCGG01000017.1"/>
</dbReference>
<dbReference type="GO" id="GO:0006633">
    <property type="term" value="P:fatty acid biosynthetic process"/>
    <property type="evidence" value="ECO:0007669"/>
    <property type="project" value="UniProtKB-UniPathway"/>
</dbReference>
<comment type="function">
    <text evidence="1 9">This protein is a component of the acetyl coenzyme A carboxylase complex; first, biotin carboxylase catalyzes the carboxylation of the carrier protein and then the transcarboxylase transfers the carboxyl group to form malonyl-CoA.</text>
</comment>
<dbReference type="Gene3D" id="2.40.50.100">
    <property type="match status" value="1"/>
</dbReference>
<dbReference type="SUPFAM" id="SSF51230">
    <property type="entry name" value="Single hybrid motif"/>
    <property type="match status" value="1"/>
</dbReference>
<evidence type="ECO:0000259" key="10">
    <source>
        <dbReference type="PROSITE" id="PS50968"/>
    </source>
</evidence>
<dbReference type="CDD" id="cd06850">
    <property type="entry name" value="biotinyl_domain"/>
    <property type="match status" value="1"/>
</dbReference>
<gene>
    <name evidence="11" type="ORF">BEN30_07400</name>
</gene>
<dbReference type="PRINTS" id="PR01071">
    <property type="entry name" value="ACOABIOTINCC"/>
</dbReference>
<dbReference type="PANTHER" id="PTHR45266">
    <property type="entry name" value="OXALOACETATE DECARBOXYLASE ALPHA CHAIN"/>
    <property type="match status" value="1"/>
</dbReference>
<evidence type="ECO:0000256" key="1">
    <source>
        <dbReference type="ARBA" id="ARBA00003761"/>
    </source>
</evidence>
<comment type="pathway">
    <text evidence="2 9">Lipid metabolism; fatty acid biosynthesis.</text>
</comment>
<dbReference type="InterPro" id="IPR001249">
    <property type="entry name" value="AcCoA_biotinCC"/>
</dbReference>
<evidence type="ECO:0000256" key="2">
    <source>
        <dbReference type="ARBA" id="ARBA00005194"/>
    </source>
</evidence>
<organism evidence="11 12">
    <name type="scientific">Magnetovibrio blakemorei</name>
    <dbReference type="NCBI Taxonomy" id="28181"/>
    <lineage>
        <taxon>Bacteria</taxon>
        <taxon>Pseudomonadati</taxon>
        <taxon>Pseudomonadota</taxon>
        <taxon>Alphaproteobacteria</taxon>
        <taxon>Rhodospirillales</taxon>
        <taxon>Magnetovibrionaceae</taxon>
        <taxon>Magnetovibrio</taxon>
    </lineage>
</organism>
<protein>
    <recommendedName>
        <fullName evidence="3 9">Biotin carboxyl carrier protein of acetyl-CoA carboxylase</fullName>
    </recommendedName>
</protein>
<dbReference type="InterPro" id="IPR050709">
    <property type="entry name" value="Biotin_Carboxyl_Carrier/Decarb"/>
</dbReference>
<name>A0A1E5Q9A0_9PROT</name>
<evidence type="ECO:0000256" key="4">
    <source>
        <dbReference type="ARBA" id="ARBA00022516"/>
    </source>
</evidence>
<sequence>MSKTIDVDDDLIRKLAGLMDETGLTEIEIGQNDFTVRVARGSTAVATYAAPAMGHAPAAAPETPAAPAHADHPGVVTSPMVGVAYTAAEPGAAAFVNVGDHVSEGQVVLLIEAMKVFNQIKAPRGGTVKNILVESGSPVEFGEPLLIIE</sequence>
<keyword evidence="4 9" id="KW-0444">Lipid biosynthesis</keyword>
<evidence type="ECO:0000256" key="5">
    <source>
        <dbReference type="ARBA" id="ARBA00022832"/>
    </source>
</evidence>
<feature type="domain" description="Lipoyl-binding" evidence="10">
    <location>
        <begin position="73"/>
        <end position="149"/>
    </location>
</feature>
<dbReference type="NCBIfam" id="TIGR00531">
    <property type="entry name" value="BCCP"/>
    <property type="match status" value="1"/>
</dbReference>
<dbReference type="GO" id="GO:0003989">
    <property type="term" value="F:acetyl-CoA carboxylase activity"/>
    <property type="evidence" value="ECO:0007669"/>
    <property type="project" value="InterPro"/>
</dbReference>
<keyword evidence="6 9" id="KW-0443">Lipid metabolism</keyword>
<accession>A0A1E5Q9A0</accession>
<keyword evidence="12" id="KW-1185">Reference proteome</keyword>
<evidence type="ECO:0000256" key="8">
    <source>
        <dbReference type="ARBA" id="ARBA00023267"/>
    </source>
</evidence>
<dbReference type="InterPro" id="IPR011053">
    <property type="entry name" value="Single_hybrid_motif"/>
</dbReference>
<evidence type="ECO:0000256" key="7">
    <source>
        <dbReference type="ARBA" id="ARBA00023160"/>
    </source>
</evidence>
<evidence type="ECO:0000313" key="12">
    <source>
        <dbReference type="Proteomes" id="UP000095347"/>
    </source>
</evidence>
<dbReference type="PROSITE" id="PS50968">
    <property type="entry name" value="BIOTINYL_LIPOYL"/>
    <property type="match status" value="1"/>
</dbReference>
<dbReference type="UniPathway" id="UPA00094"/>
<evidence type="ECO:0000313" key="11">
    <source>
        <dbReference type="EMBL" id="OEJ68076.1"/>
    </source>
</evidence>
<dbReference type="AlphaFoldDB" id="A0A1E5Q9A0"/>
<evidence type="ECO:0000256" key="6">
    <source>
        <dbReference type="ARBA" id="ARBA00023098"/>
    </source>
</evidence>
<keyword evidence="8 9" id="KW-0092">Biotin</keyword>
<dbReference type="OrthoDB" id="9811735at2"/>
<dbReference type="InterPro" id="IPR000089">
    <property type="entry name" value="Biotin_lipoyl"/>
</dbReference>
<dbReference type="FunFam" id="2.40.50.100:FF:000003">
    <property type="entry name" value="Acetyl-CoA carboxylase biotin carboxyl carrier protein"/>
    <property type="match status" value="1"/>
</dbReference>
<keyword evidence="5 9" id="KW-0276">Fatty acid metabolism</keyword>
<dbReference type="GO" id="GO:0009317">
    <property type="term" value="C:acetyl-CoA carboxylase complex"/>
    <property type="evidence" value="ECO:0007669"/>
    <property type="project" value="InterPro"/>
</dbReference>